<name>A0AAV5NLH8_9VIBR</name>
<dbReference type="InterPro" id="IPR014710">
    <property type="entry name" value="RmlC-like_jellyroll"/>
</dbReference>
<dbReference type="RefSeq" id="WP_126607884.1">
    <property type="nucleotide sequence ID" value="NZ_AP025144.1"/>
</dbReference>
<sequence length="240" mass="26713">MSYHPEFELIRAYVDGTIDPCHGIMVAAHLETCSQCRQTVQRLEAEAANDMFEAHSAADEASFAKEHGIDEEKNAPSLDLESMLSTIVDMKQLKPTSHAEETPSVHIELNGKKFVLPKALRNQVSRIGEWRSYGGKVYSAAIELEENDARMNLLYIKEGVQVPQHTHKGVETTLVLHGSFSDEDGKYAEGDIMSRDASVKHAPQTSENQDCLCLTVLTEPMIFTQGVARVFNLFGRGMYP</sequence>
<protein>
    <submittedName>
        <fullName evidence="2">Transcriptional regulator</fullName>
    </submittedName>
</protein>
<dbReference type="InterPro" id="IPR025979">
    <property type="entry name" value="ChrR-like_cupin_dom"/>
</dbReference>
<dbReference type="AlphaFoldDB" id="A0AAV5NLH8"/>
<evidence type="ECO:0000313" key="3">
    <source>
        <dbReference type="Proteomes" id="UP001156690"/>
    </source>
</evidence>
<dbReference type="NCBIfam" id="TIGR02451">
    <property type="entry name" value="anti_sig_ChrR"/>
    <property type="match status" value="1"/>
</dbReference>
<dbReference type="Pfam" id="PF12973">
    <property type="entry name" value="Cupin_7"/>
    <property type="match status" value="1"/>
</dbReference>
<evidence type="ECO:0000259" key="1">
    <source>
        <dbReference type="Pfam" id="PF12973"/>
    </source>
</evidence>
<organism evidence="2 3">
    <name type="scientific">Vibrio penaeicida</name>
    <dbReference type="NCBI Taxonomy" id="104609"/>
    <lineage>
        <taxon>Bacteria</taxon>
        <taxon>Pseudomonadati</taxon>
        <taxon>Pseudomonadota</taxon>
        <taxon>Gammaproteobacteria</taxon>
        <taxon>Vibrionales</taxon>
        <taxon>Vibrionaceae</taxon>
        <taxon>Vibrio</taxon>
    </lineage>
</organism>
<dbReference type="Gene3D" id="1.10.10.1320">
    <property type="entry name" value="Anti-sigma factor, zinc-finger domain"/>
    <property type="match status" value="1"/>
</dbReference>
<feature type="domain" description="ChrR-like cupin" evidence="1">
    <location>
        <begin position="151"/>
        <end position="217"/>
    </location>
</feature>
<accession>A0AAV5NLH8</accession>
<dbReference type="InterPro" id="IPR012807">
    <property type="entry name" value="Anti-sigma_ChrR"/>
</dbReference>
<dbReference type="InterPro" id="IPR011051">
    <property type="entry name" value="RmlC_Cupin_sf"/>
</dbReference>
<keyword evidence="3" id="KW-1185">Reference proteome</keyword>
<dbReference type="Proteomes" id="UP001156690">
    <property type="component" value="Unassembled WGS sequence"/>
</dbReference>
<gene>
    <name evidence="2" type="ORF">GCM10007932_08260</name>
</gene>
<dbReference type="CDD" id="cd20301">
    <property type="entry name" value="cupin_ChrR"/>
    <property type="match status" value="1"/>
</dbReference>
<dbReference type="InterPro" id="IPR041916">
    <property type="entry name" value="Anti_sigma_zinc_sf"/>
</dbReference>
<dbReference type="SUPFAM" id="SSF51182">
    <property type="entry name" value="RmlC-like cupins"/>
    <property type="match status" value="1"/>
</dbReference>
<comment type="caution">
    <text evidence="2">The sequence shown here is derived from an EMBL/GenBank/DDBJ whole genome shotgun (WGS) entry which is preliminary data.</text>
</comment>
<reference evidence="3" key="1">
    <citation type="journal article" date="2019" name="Int. J. Syst. Evol. Microbiol.">
        <title>The Global Catalogue of Microorganisms (GCM) 10K type strain sequencing project: providing services to taxonomists for standard genome sequencing and annotation.</title>
        <authorList>
            <consortium name="The Broad Institute Genomics Platform"/>
            <consortium name="The Broad Institute Genome Sequencing Center for Infectious Disease"/>
            <person name="Wu L."/>
            <person name="Ma J."/>
        </authorList>
    </citation>
    <scope>NUCLEOTIDE SEQUENCE [LARGE SCALE GENOMIC DNA]</scope>
    <source>
        <strain evidence="3">NBRC 15640</strain>
    </source>
</reference>
<dbReference type="Gene3D" id="2.60.120.10">
    <property type="entry name" value="Jelly Rolls"/>
    <property type="match status" value="1"/>
</dbReference>
<proteinExistence type="predicted"/>
<evidence type="ECO:0000313" key="2">
    <source>
        <dbReference type="EMBL" id="GLQ71466.1"/>
    </source>
</evidence>
<dbReference type="EMBL" id="BSNX01000007">
    <property type="protein sequence ID" value="GLQ71466.1"/>
    <property type="molecule type" value="Genomic_DNA"/>
</dbReference>